<feature type="transmembrane region" description="Helical" evidence="7">
    <location>
        <begin position="402"/>
        <end position="419"/>
    </location>
</feature>
<dbReference type="PANTHER" id="PTHR47737:SF1">
    <property type="entry name" value="GLYCINE BETAINE_PROLINE BETAINE TRANSPORT SYSTEM PERMEASE PROTEIN PROW"/>
    <property type="match status" value="1"/>
</dbReference>
<dbReference type="CDD" id="cd06261">
    <property type="entry name" value="TM_PBP2"/>
    <property type="match status" value="2"/>
</dbReference>
<comment type="similarity">
    <text evidence="7">Belongs to the binding-protein-dependent transport system permease family.</text>
</comment>
<evidence type="ECO:0000256" key="6">
    <source>
        <dbReference type="ARBA" id="ARBA00023136"/>
    </source>
</evidence>
<dbReference type="Gene3D" id="1.10.3720.10">
    <property type="entry name" value="MetI-like"/>
    <property type="match status" value="2"/>
</dbReference>
<accession>A0ABW9QSZ5</accession>
<feature type="transmembrane region" description="Helical" evidence="7">
    <location>
        <begin position="451"/>
        <end position="471"/>
    </location>
</feature>
<dbReference type="EMBL" id="WJHE01000357">
    <property type="protein sequence ID" value="MST32675.1"/>
    <property type="molecule type" value="Genomic_DNA"/>
</dbReference>
<evidence type="ECO:0000256" key="2">
    <source>
        <dbReference type="ARBA" id="ARBA00022448"/>
    </source>
</evidence>
<dbReference type="PROSITE" id="PS50928">
    <property type="entry name" value="ABC_TM1"/>
    <property type="match status" value="2"/>
</dbReference>
<feature type="transmembrane region" description="Helical" evidence="7">
    <location>
        <begin position="562"/>
        <end position="589"/>
    </location>
</feature>
<comment type="caution">
    <text evidence="9">The sequence shown here is derived from an EMBL/GenBank/DDBJ whole genome shotgun (WGS) entry which is preliminary data.</text>
</comment>
<feature type="transmembrane region" description="Helical" evidence="7">
    <location>
        <begin position="425"/>
        <end position="444"/>
    </location>
</feature>
<sequence>ASRPAGRWLLPAAGGVVVVVAAVLSGFHAGFPGRWDPGVAGAFTSLDNWVTAHQQGNFFFGTVIGDISTVLAICTNGLLSLLTWMTWVGVLAVAVVASWLAGGWRTAAFSAVVVVAFGLFGLWGESMATLSLMAVSIALSVLVGLPLGVAAAVWKPVGQVVRPILDLMQMLPSYAYLVPVVILFAIGNPAGIVATFIYAVPPIVRFTQLGITTVRGDVVEAAAAFGATRGQILRKVQLPLALQSILLGLNQVIMMALSVVVIASLVGTGGLGDSVLQALNVLNVGDAFTAGIVIVLMAMALDRASGAFGTRIGRSERRSGRRLALLWGGAVLVVLVAHYGAGLGDFPGGWSLSVSTPINNGLSSLQSTLYHFASVPVVGGTSNLSSFLTLDILNPLQHFLTALPWWVVLAAVGGAGFALGGLRRALLLGACVVAIGLMQVWSATTITLSQVVVALALDLLIGIPLGIAAYRSKTVDRVLRPVLDLLQTMPAFVYLIPVVLFFSVGNVAGVIASLVYALPAAVRATTLGLRSVPLDVVEAGDAFGATARQRLRKVELPLARPYLLLAVNQTIMLVLAEVIVAGLVGAGGLGYSVVVGLERDQFGQGLTAGLSIVLLGVIFDRLTQGSGRTGTVAAAT</sequence>
<evidence type="ECO:0000256" key="5">
    <source>
        <dbReference type="ARBA" id="ARBA00022989"/>
    </source>
</evidence>
<dbReference type="SUPFAM" id="SSF161098">
    <property type="entry name" value="MetI-like"/>
    <property type="match status" value="2"/>
</dbReference>
<feature type="transmembrane region" description="Helical" evidence="7">
    <location>
        <begin position="174"/>
        <end position="200"/>
    </location>
</feature>
<feature type="transmembrane region" description="Helical" evidence="7">
    <location>
        <begin position="491"/>
        <end position="518"/>
    </location>
</feature>
<feature type="transmembrane region" description="Helical" evidence="7">
    <location>
        <begin position="12"/>
        <end position="31"/>
    </location>
</feature>
<keyword evidence="5 7" id="KW-1133">Transmembrane helix</keyword>
<organism evidence="9 10">
    <name type="scientific">Acidiferrimicrobium australe</name>
    <dbReference type="NCBI Taxonomy" id="2664430"/>
    <lineage>
        <taxon>Bacteria</taxon>
        <taxon>Bacillati</taxon>
        <taxon>Actinomycetota</taxon>
        <taxon>Acidimicrobiia</taxon>
        <taxon>Acidimicrobiales</taxon>
        <taxon>Acidimicrobiaceae</taxon>
        <taxon>Acidiferrimicrobium</taxon>
    </lineage>
</organism>
<comment type="subcellular location">
    <subcellularLocation>
        <location evidence="7">Cell membrane</location>
        <topology evidence="7">Multi-pass membrane protein</topology>
    </subcellularLocation>
    <subcellularLocation>
        <location evidence="1">Membrane</location>
        <topology evidence="1">Multi-pass membrane protein</topology>
    </subcellularLocation>
</comment>
<evidence type="ECO:0000256" key="3">
    <source>
        <dbReference type="ARBA" id="ARBA00022475"/>
    </source>
</evidence>
<feature type="non-terminal residue" evidence="9">
    <location>
        <position position="1"/>
    </location>
</feature>
<evidence type="ECO:0000259" key="8">
    <source>
        <dbReference type="PROSITE" id="PS50928"/>
    </source>
</evidence>
<feature type="domain" description="ABC transmembrane type-1" evidence="8">
    <location>
        <begin position="126"/>
        <end position="305"/>
    </location>
</feature>
<evidence type="ECO:0000256" key="7">
    <source>
        <dbReference type="RuleBase" id="RU363032"/>
    </source>
</evidence>
<evidence type="ECO:0000256" key="1">
    <source>
        <dbReference type="ARBA" id="ARBA00004141"/>
    </source>
</evidence>
<evidence type="ECO:0000313" key="9">
    <source>
        <dbReference type="EMBL" id="MST32675.1"/>
    </source>
</evidence>
<feature type="transmembrane region" description="Helical" evidence="7">
    <location>
        <begin position="81"/>
        <end position="101"/>
    </location>
</feature>
<keyword evidence="3" id="KW-1003">Cell membrane</keyword>
<evidence type="ECO:0000256" key="4">
    <source>
        <dbReference type="ARBA" id="ARBA00022692"/>
    </source>
</evidence>
<feature type="transmembrane region" description="Helical" evidence="7">
    <location>
        <begin position="278"/>
        <end position="301"/>
    </location>
</feature>
<feature type="transmembrane region" description="Helical" evidence="7">
    <location>
        <begin position="322"/>
        <end position="341"/>
    </location>
</feature>
<feature type="transmembrane region" description="Helical" evidence="7">
    <location>
        <begin position="244"/>
        <end position="266"/>
    </location>
</feature>
<evidence type="ECO:0000313" key="10">
    <source>
        <dbReference type="Proteomes" id="UP000437736"/>
    </source>
</evidence>
<proteinExistence type="inferred from homology"/>
<feature type="transmembrane region" description="Helical" evidence="7">
    <location>
        <begin position="130"/>
        <end position="154"/>
    </location>
</feature>
<feature type="transmembrane region" description="Helical" evidence="7">
    <location>
        <begin position="601"/>
        <end position="619"/>
    </location>
</feature>
<feature type="transmembrane region" description="Helical" evidence="7">
    <location>
        <begin position="56"/>
        <end position="74"/>
    </location>
</feature>
<gene>
    <name evidence="9" type="ORF">GHK86_08065</name>
</gene>
<feature type="transmembrane region" description="Helical" evidence="7">
    <location>
        <begin position="107"/>
        <end position="123"/>
    </location>
</feature>
<keyword evidence="10" id="KW-1185">Reference proteome</keyword>
<keyword evidence="6 7" id="KW-0472">Membrane</keyword>
<name>A0ABW9QSZ5_9ACTN</name>
<dbReference type="InterPro" id="IPR000515">
    <property type="entry name" value="MetI-like"/>
</dbReference>
<dbReference type="InterPro" id="IPR035906">
    <property type="entry name" value="MetI-like_sf"/>
</dbReference>
<dbReference type="Pfam" id="PF00528">
    <property type="entry name" value="BPD_transp_1"/>
    <property type="match status" value="2"/>
</dbReference>
<protein>
    <submittedName>
        <fullName evidence="9">ABC transporter permease subunit</fullName>
    </submittedName>
</protein>
<dbReference type="Proteomes" id="UP000437736">
    <property type="component" value="Unassembled WGS sequence"/>
</dbReference>
<keyword evidence="4 7" id="KW-0812">Transmembrane</keyword>
<keyword evidence="2 7" id="KW-0813">Transport</keyword>
<feature type="domain" description="ABC transmembrane type-1" evidence="8">
    <location>
        <begin position="444"/>
        <end position="623"/>
    </location>
</feature>
<dbReference type="PANTHER" id="PTHR47737">
    <property type="entry name" value="GLYCINE BETAINE/PROLINE BETAINE TRANSPORT SYSTEM PERMEASE PROTEIN PROW"/>
    <property type="match status" value="1"/>
</dbReference>
<reference evidence="9 10" key="1">
    <citation type="submission" date="2019-11" db="EMBL/GenBank/DDBJ databases">
        <title>Acidiferrimicrobium australis gen. nov., sp. nov., an acidophilic and obligately heterotrophic, member of the Actinobacteria that catalyses dissimilatory oxido- reduction of iron isolated from metal-rich acidic water in Chile.</title>
        <authorList>
            <person name="Gonzalez D."/>
            <person name="Huber K."/>
            <person name="Hedrich S."/>
            <person name="Rojas-Villalobos C."/>
            <person name="Quatrini R."/>
            <person name="Dinamarca M.A."/>
            <person name="Schwarz A."/>
            <person name="Canales C."/>
            <person name="Nancucheo I."/>
        </authorList>
    </citation>
    <scope>NUCLEOTIDE SEQUENCE [LARGE SCALE GENOMIC DNA]</scope>
    <source>
        <strain evidence="9 10">USS-CCA1</strain>
    </source>
</reference>